<dbReference type="Gene3D" id="3.30.420.10">
    <property type="entry name" value="Ribonuclease H-like superfamily/Ribonuclease H"/>
    <property type="match status" value="1"/>
</dbReference>
<dbReference type="GO" id="GO:0003676">
    <property type="term" value="F:nucleic acid binding"/>
    <property type="evidence" value="ECO:0007669"/>
    <property type="project" value="InterPro"/>
</dbReference>
<evidence type="ECO:0000313" key="2">
    <source>
        <dbReference type="EMBL" id="KAK2995200.1"/>
    </source>
</evidence>
<evidence type="ECO:0000313" key="3">
    <source>
        <dbReference type="Proteomes" id="UP001187471"/>
    </source>
</evidence>
<dbReference type="EMBL" id="JAVXUO010000128">
    <property type="protein sequence ID" value="KAK2995200.1"/>
    <property type="molecule type" value="Genomic_DNA"/>
</dbReference>
<feature type="domain" description="RNase H type-1" evidence="1">
    <location>
        <begin position="111"/>
        <end position="189"/>
    </location>
</feature>
<dbReference type="GO" id="GO:0004523">
    <property type="term" value="F:RNA-DNA hybrid ribonuclease activity"/>
    <property type="evidence" value="ECO:0007669"/>
    <property type="project" value="InterPro"/>
</dbReference>
<dbReference type="Pfam" id="PF13456">
    <property type="entry name" value="RVT_3"/>
    <property type="match status" value="1"/>
</dbReference>
<name>A0AA88SNK4_9ASTE</name>
<dbReference type="InterPro" id="IPR036397">
    <property type="entry name" value="RNaseH_sf"/>
</dbReference>
<dbReference type="SUPFAM" id="SSF53098">
    <property type="entry name" value="Ribonuclease H-like"/>
    <property type="match status" value="1"/>
</dbReference>
<sequence length="280" mass="31706">MIFFEWFFNELIVFYPSSDTKLRIVRSKNPKCSYMEISETMKLWLEAGKVALKIWRRITAVADKGPYGTSYMCGSASGDEVSSEAHLPCPEKREMADPLELVRICNRKPKYGALIIGLEILLDMHVTTVHISGDSQLVIKQLNGEFKCNAPGLEMYFSIASYLLTKFDDVTITHVPKIDNGNANVMAQLASGLKVPDGINEQWVKISKQLPLIGDRDGQLEMINPVDTVQDDWRTPIIQYLQNPQLRVNTKMKLQAIKYFILDGDLFKRTPEGLTLRCLG</sequence>
<reference evidence="2" key="1">
    <citation type="submission" date="2022-12" db="EMBL/GenBank/DDBJ databases">
        <title>Draft genome assemblies for two species of Escallonia (Escalloniales).</title>
        <authorList>
            <person name="Chanderbali A."/>
            <person name="Dervinis C."/>
            <person name="Anghel I."/>
            <person name="Soltis D."/>
            <person name="Soltis P."/>
            <person name="Zapata F."/>
        </authorList>
    </citation>
    <scope>NUCLEOTIDE SEQUENCE</scope>
    <source>
        <strain evidence="2">UCBG92.1500</strain>
        <tissue evidence="2">Leaf</tissue>
    </source>
</reference>
<dbReference type="AlphaFoldDB" id="A0AA88SNK4"/>
<keyword evidence="3" id="KW-1185">Reference proteome</keyword>
<comment type="caution">
    <text evidence="2">The sequence shown here is derived from an EMBL/GenBank/DDBJ whole genome shotgun (WGS) entry which is preliminary data.</text>
</comment>
<protein>
    <recommendedName>
        <fullName evidence="1">RNase H type-1 domain-containing protein</fullName>
    </recommendedName>
</protein>
<dbReference type="InterPro" id="IPR012337">
    <property type="entry name" value="RNaseH-like_sf"/>
</dbReference>
<evidence type="ECO:0000259" key="1">
    <source>
        <dbReference type="Pfam" id="PF13456"/>
    </source>
</evidence>
<dbReference type="PANTHER" id="PTHR48475:SF1">
    <property type="entry name" value="RNASE H TYPE-1 DOMAIN-CONTAINING PROTEIN"/>
    <property type="match status" value="1"/>
</dbReference>
<accession>A0AA88SNK4</accession>
<proteinExistence type="predicted"/>
<dbReference type="Proteomes" id="UP001187471">
    <property type="component" value="Unassembled WGS sequence"/>
</dbReference>
<dbReference type="PANTHER" id="PTHR48475">
    <property type="entry name" value="RIBONUCLEASE H"/>
    <property type="match status" value="1"/>
</dbReference>
<organism evidence="2 3">
    <name type="scientific">Escallonia rubra</name>
    <dbReference type="NCBI Taxonomy" id="112253"/>
    <lineage>
        <taxon>Eukaryota</taxon>
        <taxon>Viridiplantae</taxon>
        <taxon>Streptophyta</taxon>
        <taxon>Embryophyta</taxon>
        <taxon>Tracheophyta</taxon>
        <taxon>Spermatophyta</taxon>
        <taxon>Magnoliopsida</taxon>
        <taxon>eudicotyledons</taxon>
        <taxon>Gunneridae</taxon>
        <taxon>Pentapetalae</taxon>
        <taxon>asterids</taxon>
        <taxon>campanulids</taxon>
        <taxon>Escalloniales</taxon>
        <taxon>Escalloniaceae</taxon>
        <taxon>Escallonia</taxon>
    </lineage>
</organism>
<gene>
    <name evidence="2" type="ORF">RJ640_000505</name>
</gene>
<dbReference type="InterPro" id="IPR002156">
    <property type="entry name" value="RNaseH_domain"/>
</dbReference>